<evidence type="ECO:0000313" key="8">
    <source>
        <dbReference type="EMBL" id="THH32729.1"/>
    </source>
</evidence>
<feature type="compositionally biased region" description="Acidic residues" evidence="6">
    <location>
        <begin position="598"/>
        <end position="616"/>
    </location>
</feature>
<dbReference type="Proteomes" id="UP000308730">
    <property type="component" value="Unassembled WGS sequence"/>
</dbReference>
<feature type="compositionally biased region" description="Acidic residues" evidence="6">
    <location>
        <begin position="428"/>
        <end position="456"/>
    </location>
</feature>
<feature type="region of interest" description="Disordered" evidence="6">
    <location>
        <begin position="173"/>
        <end position="205"/>
    </location>
</feature>
<feature type="compositionally biased region" description="Basic residues" evidence="6">
    <location>
        <begin position="519"/>
        <end position="529"/>
    </location>
</feature>
<feature type="region of interest" description="Disordered" evidence="6">
    <location>
        <begin position="25"/>
        <end position="54"/>
    </location>
</feature>
<reference evidence="8 9" key="1">
    <citation type="submission" date="2019-02" db="EMBL/GenBank/DDBJ databases">
        <title>Genome sequencing of the rare red list fungi Antrodiella citrinella (Flaviporus citrinellus).</title>
        <authorList>
            <person name="Buettner E."/>
            <person name="Kellner H."/>
        </authorList>
    </citation>
    <scope>NUCLEOTIDE SEQUENCE [LARGE SCALE GENOMIC DNA]</scope>
    <source>
        <strain evidence="8 9">DSM 108506</strain>
    </source>
</reference>
<feature type="compositionally biased region" description="Basic and acidic residues" evidence="6">
    <location>
        <begin position="530"/>
        <end position="540"/>
    </location>
</feature>
<dbReference type="Gene3D" id="3.30.420.10">
    <property type="entry name" value="Ribonuclease H-like superfamily/Ribonuclease H"/>
    <property type="match status" value="1"/>
</dbReference>
<dbReference type="SUPFAM" id="SSF57667">
    <property type="entry name" value="beta-beta-alpha zinc fingers"/>
    <property type="match status" value="1"/>
</dbReference>
<dbReference type="PROSITE" id="PS00028">
    <property type="entry name" value="ZINC_FINGER_C2H2_1"/>
    <property type="match status" value="2"/>
</dbReference>
<keyword evidence="4" id="KW-0862">Zinc</keyword>
<feature type="region of interest" description="Disordered" evidence="6">
    <location>
        <begin position="479"/>
        <end position="669"/>
    </location>
</feature>
<gene>
    <name evidence="8" type="ORF">EUX98_g1481</name>
</gene>
<dbReference type="GO" id="GO:0000981">
    <property type="term" value="F:DNA-binding transcription factor activity, RNA polymerase II-specific"/>
    <property type="evidence" value="ECO:0007669"/>
    <property type="project" value="UniProtKB-ARBA"/>
</dbReference>
<keyword evidence="9" id="KW-1185">Reference proteome</keyword>
<dbReference type="InterPro" id="IPR036236">
    <property type="entry name" value="Znf_C2H2_sf"/>
</dbReference>
<feature type="domain" description="C2H2-type" evidence="7">
    <location>
        <begin position="260"/>
        <end position="289"/>
    </location>
</feature>
<dbReference type="GO" id="GO:0008270">
    <property type="term" value="F:zinc ion binding"/>
    <property type="evidence" value="ECO:0007669"/>
    <property type="project" value="UniProtKB-KW"/>
</dbReference>
<evidence type="ECO:0000256" key="5">
    <source>
        <dbReference type="PROSITE-ProRule" id="PRU00042"/>
    </source>
</evidence>
<sequence length="1271" mass="143756">MLILKRRPHRNSQRDIPILHGSWRQLRPAEQQTPEVVSGASDDVNDPRTPSAGYVGSRAKYYFSRDERNTPKIYIEYYGRRARGPMHPSNVSHSHPHSLSRATRGQSEISYGSRPSSRDSSSRAFESDGSPCFTAASSFRSSTAQTFESSPGPQYGSLSRTYDSEPAHIVDPVPRETNAQAGPSKLPVGTPSPPEPEVNRNPPVESNWRDYTSVNPQTQQYMCLWKNVNDQGVESTCGYRAKKHLVKRHIESVHLHIKLLACPEPGCEKSFSQQTNLNTHINTHTKESPHKCLYKGCNLSFGDPARRHRHMKKKHNHVPSRRRTQGDRDDEWTPEGTIPPPEIPLGDVNAGSREHPNEESYGAVIDDDTDSDDSSVVRVSENDVLSIHSTEAEFLQDHSPDHATPGSDSETEEFCTSWTGGVSHDFCESDDSDEEWKDDEGTDGSEWESSDSEGDGMEVHGLEDDELLASLQEELKRELASLSKPTPYEEVMRTTGNSKHWENAESQRGLGYFQVGHSARTKREHAKKARDKEKENEKSRNSASAALMRNFFARQPLPPTELTPTNRAGSNSDAGVGISTESQDSSSESRIFTGYVSDESESGDELDDEANIEESEDSTHSPESRVGRLSSVGEEEEPAASTPDGSNTGSPHPDTVTATRDRPASPGHIDLFIHLAPPPLKRQRLEVPYREARKQKMQEHRNELTTALTIIDKRIKSAKTEFEAGTHGLQARRASCIRSHLHMVLHNGRTAKEASECAAESHGLARRWGGRMVRKWVRDWVDQRDLPNSLRGKHPKTFSLLDDPAIRAEMRSFVRSNKWSMSPAKLAEFSEEKMVPAAARQYLTHIVKEEIPQGLKKYLELELFPHIHLKPARGVSLRTARRWLHREGFRFLEHKKSLYFDGHERPDVVKYRQAIFLPAMERLQRRLVKYEVGDVSKLKPELPANYVERRLVLVAHDEMTAQANDGRKKSWVLDGEHALKKKGAGRGMHQSDVICSTVGWVEGASQSMEYGKNYEGYWNGEMFVKQLKTKIIPALEAAHGPGDQFLIIVDNSQGHSAYAEDTLLVQRMNMRPGGQQARMRDGWYERDGRRITQPMVFPDDHAEHPGAAKGMKQVLLERGLWTRGLLMKCKKCDSDAVTCCAQRILELQPDFEEQRSLVQEVIEAAGHMCLFLPKYHCELNPIEFFWGVVKRFLRENCDYTFNTLRENLPKALASVGVELIRKWEHRMVRWMEAYRSGLSAKDAQFQVKAFGTKRYKSHRRIPETVATLFDA</sequence>
<accession>A0A4S4N1E2</accession>
<feature type="region of interest" description="Disordered" evidence="6">
    <location>
        <begin position="308"/>
        <end position="377"/>
    </location>
</feature>
<evidence type="ECO:0000256" key="1">
    <source>
        <dbReference type="ARBA" id="ARBA00022723"/>
    </source>
</evidence>
<dbReference type="InterPro" id="IPR036397">
    <property type="entry name" value="RNaseH_sf"/>
</dbReference>
<keyword evidence="3 5" id="KW-0863">Zinc-finger</keyword>
<dbReference type="PROSITE" id="PS50157">
    <property type="entry name" value="ZINC_FINGER_C2H2_2"/>
    <property type="match status" value="1"/>
</dbReference>
<feature type="region of interest" description="Disordered" evidence="6">
    <location>
        <begin position="392"/>
        <end position="463"/>
    </location>
</feature>
<evidence type="ECO:0000259" key="7">
    <source>
        <dbReference type="PROSITE" id="PS50157"/>
    </source>
</evidence>
<feature type="compositionally biased region" description="Polar residues" evidence="6">
    <location>
        <begin position="562"/>
        <end position="573"/>
    </location>
</feature>
<feature type="compositionally biased region" description="Low complexity" evidence="6">
    <location>
        <begin position="85"/>
        <end position="100"/>
    </location>
</feature>
<dbReference type="PANTHER" id="PTHR35871:SF1">
    <property type="entry name" value="CXC1-LIKE CYSTEINE CLUSTER ASSOCIATED WITH KDZ TRANSPOSASES DOMAIN-CONTAINING PROTEIN"/>
    <property type="match status" value="1"/>
</dbReference>
<evidence type="ECO:0000256" key="6">
    <source>
        <dbReference type="SAM" id="MobiDB-lite"/>
    </source>
</evidence>
<dbReference type="OrthoDB" id="654211at2759"/>
<feature type="region of interest" description="Disordered" evidence="6">
    <location>
        <begin position="85"/>
        <end position="129"/>
    </location>
</feature>
<dbReference type="SMART" id="SM00355">
    <property type="entry name" value="ZnF_C2H2"/>
    <property type="match status" value="2"/>
</dbReference>
<evidence type="ECO:0000256" key="4">
    <source>
        <dbReference type="ARBA" id="ARBA00022833"/>
    </source>
</evidence>
<feature type="compositionally biased region" description="Basic residues" evidence="6">
    <location>
        <begin position="308"/>
        <end position="323"/>
    </location>
</feature>
<dbReference type="Gene3D" id="3.30.160.60">
    <property type="entry name" value="Classic Zinc Finger"/>
    <property type="match status" value="1"/>
</dbReference>
<name>A0A4S4N1E2_9APHY</name>
<feature type="compositionally biased region" description="Polar residues" evidence="6">
    <location>
        <begin position="148"/>
        <end position="161"/>
    </location>
</feature>
<dbReference type="GO" id="GO:0000978">
    <property type="term" value="F:RNA polymerase II cis-regulatory region sequence-specific DNA binding"/>
    <property type="evidence" value="ECO:0007669"/>
    <property type="project" value="UniProtKB-ARBA"/>
</dbReference>
<dbReference type="PANTHER" id="PTHR35871">
    <property type="entry name" value="EXPRESSED PROTEIN"/>
    <property type="match status" value="1"/>
</dbReference>
<dbReference type="FunFam" id="3.30.160.60:FF:000072">
    <property type="entry name" value="zinc finger protein 143 isoform X1"/>
    <property type="match status" value="1"/>
</dbReference>
<dbReference type="InterPro" id="IPR013087">
    <property type="entry name" value="Znf_C2H2_type"/>
</dbReference>
<evidence type="ECO:0000313" key="9">
    <source>
        <dbReference type="Proteomes" id="UP000308730"/>
    </source>
</evidence>
<dbReference type="AlphaFoldDB" id="A0A4S4N1E2"/>
<feature type="compositionally biased region" description="Basic and acidic residues" evidence="6">
    <location>
        <begin position="617"/>
        <end position="626"/>
    </location>
</feature>
<feature type="compositionally biased region" description="Low complexity" evidence="6">
    <location>
        <begin position="579"/>
        <end position="589"/>
    </location>
</feature>
<protein>
    <recommendedName>
        <fullName evidence="7">C2H2-type domain-containing protein</fullName>
    </recommendedName>
</protein>
<proteinExistence type="predicted"/>
<organism evidence="8 9">
    <name type="scientific">Antrodiella citrinella</name>
    <dbReference type="NCBI Taxonomy" id="2447956"/>
    <lineage>
        <taxon>Eukaryota</taxon>
        <taxon>Fungi</taxon>
        <taxon>Dikarya</taxon>
        <taxon>Basidiomycota</taxon>
        <taxon>Agaricomycotina</taxon>
        <taxon>Agaricomycetes</taxon>
        <taxon>Polyporales</taxon>
        <taxon>Steccherinaceae</taxon>
        <taxon>Antrodiella</taxon>
    </lineage>
</organism>
<feature type="region of interest" description="Disordered" evidence="6">
    <location>
        <begin position="141"/>
        <end position="161"/>
    </location>
</feature>
<keyword evidence="1" id="KW-0479">Metal-binding</keyword>
<evidence type="ECO:0000256" key="2">
    <source>
        <dbReference type="ARBA" id="ARBA00022737"/>
    </source>
</evidence>
<comment type="caution">
    <text evidence="8">The sequence shown here is derived from an EMBL/GenBank/DDBJ whole genome shotgun (WGS) entry which is preliminary data.</text>
</comment>
<evidence type="ECO:0000256" key="3">
    <source>
        <dbReference type="ARBA" id="ARBA00022771"/>
    </source>
</evidence>
<dbReference type="EMBL" id="SGPM01000016">
    <property type="protein sequence ID" value="THH32729.1"/>
    <property type="molecule type" value="Genomic_DNA"/>
</dbReference>
<keyword evidence="2" id="KW-0677">Repeat</keyword>